<dbReference type="InterPro" id="IPR011105">
    <property type="entry name" value="Cell_wall_hydrolase_SleB"/>
</dbReference>
<organism evidence="3 4">
    <name type="scientific">Sphingomonas sanxanigenens DSM 19645 = NX02</name>
    <dbReference type="NCBI Taxonomy" id="1123269"/>
    <lineage>
        <taxon>Bacteria</taxon>
        <taxon>Pseudomonadati</taxon>
        <taxon>Pseudomonadota</taxon>
        <taxon>Alphaproteobacteria</taxon>
        <taxon>Sphingomonadales</taxon>
        <taxon>Sphingomonadaceae</taxon>
        <taxon>Sphingomonas</taxon>
    </lineage>
</organism>
<reference evidence="3 4" key="1">
    <citation type="submission" date="2013-07" db="EMBL/GenBank/DDBJ databases">
        <title>Completed genome of Sphingomonas sanxanigenens NX02.</title>
        <authorList>
            <person name="Ma T."/>
            <person name="Huang H."/>
            <person name="Wu M."/>
            <person name="Li X."/>
            <person name="Li G."/>
        </authorList>
    </citation>
    <scope>NUCLEOTIDE SEQUENCE [LARGE SCALE GENOMIC DNA]</scope>
    <source>
        <strain evidence="3 4">NX02</strain>
    </source>
</reference>
<dbReference type="Pfam" id="PF07486">
    <property type="entry name" value="Hydrolase_2"/>
    <property type="match status" value="1"/>
</dbReference>
<keyword evidence="1" id="KW-0812">Transmembrane</keyword>
<accession>W0A7D3</accession>
<feature type="transmembrane region" description="Helical" evidence="1">
    <location>
        <begin position="12"/>
        <end position="32"/>
    </location>
</feature>
<sequence>MTAATTSPPDRLAWLLPLVFAAGLVMAAWLVVAGPRPSPTVPRRGAVAASATAAVRPPTPPPAIEPLELKPVDATDAVAINAAVPFSTAPNPAAVPFRFSGSDEDRARSIDCLAAAMIYEAGAGDDEGQRAVGQVVLNRVRHPAYPKSVCRVVFQGSERTTGCQFTFTCDGALARAMPEAAWRDARLRAAAALDGRVYAAVGYATHYHTNWVVPYWSSSLDKIAQVGTHLFFRWSGWWGTPAAFRGRIGGEELSVAKLAGYSTVHAGAAPTRMVDGELVADYAAVPASTPRELTQQGGDTFVITLDRGASADSYASLAIKTCGERSYCKVMGWTDAAATPRTPADAEKARASMSFSFLRNREAGFEKPLWNCAQFKRRDPRQCMKTPVGAPLGDQPLRRVPGWRDNAGFAAEDVERIAAPVAQPD</sequence>
<name>W0A7D3_9SPHN</name>
<dbReference type="GO" id="GO:0016787">
    <property type="term" value="F:hydrolase activity"/>
    <property type="evidence" value="ECO:0007669"/>
    <property type="project" value="InterPro"/>
</dbReference>
<dbReference type="RefSeq" id="WP_025292076.1">
    <property type="nucleotide sequence ID" value="NZ_CP006644.1"/>
</dbReference>
<dbReference type="Gene3D" id="1.10.10.2520">
    <property type="entry name" value="Cell wall hydrolase SleB, domain 1"/>
    <property type="match status" value="1"/>
</dbReference>
<dbReference type="HOGENOM" id="CLU_049878_0_0_5"/>
<dbReference type="KEGG" id="ssan:NX02_10660"/>
<evidence type="ECO:0000256" key="1">
    <source>
        <dbReference type="SAM" id="Phobius"/>
    </source>
</evidence>
<evidence type="ECO:0000259" key="2">
    <source>
        <dbReference type="Pfam" id="PF07486"/>
    </source>
</evidence>
<dbReference type="InterPro" id="IPR042047">
    <property type="entry name" value="SleB_dom1"/>
</dbReference>
<keyword evidence="1" id="KW-1133">Transmembrane helix</keyword>
<gene>
    <name evidence="3" type="ORF">NX02_10660</name>
</gene>
<feature type="domain" description="Cell wall hydrolase SleB" evidence="2">
    <location>
        <begin position="126"/>
        <end position="232"/>
    </location>
</feature>
<dbReference type="Proteomes" id="UP000018851">
    <property type="component" value="Chromosome"/>
</dbReference>
<dbReference type="STRING" id="1123269.NX02_10660"/>
<dbReference type="PATRIC" id="fig|1123269.5.peg.2069"/>
<protein>
    <recommendedName>
        <fullName evidence="2">Cell wall hydrolase SleB domain-containing protein</fullName>
    </recommendedName>
</protein>
<dbReference type="AlphaFoldDB" id="W0A7D3"/>
<dbReference type="OrthoDB" id="9785345at2"/>
<evidence type="ECO:0000313" key="3">
    <source>
        <dbReference type="EMBL" id="AHE53849.1"/>
    </source>
</evidence>
<dbReference type="EMBL" id="CP006644">
    <property type="protein sequence ID" value="AHE53849.1"/>
    <property type="molecule type" value="Genomic_DNA"/>
</dbReference>
<keyword evidence="1" id="KW-0472">Membrane</keyword>
<evidence type="ECO:0000313" key="4">
    <source>
        <dbReference type="Proteomes" id="UP000018851"/>
    </source>
</evidence>
<proteinExistence type="predicted"/>
<dbReference type="eggNOG" id="COG3773">
    <property type="taxonomic scope" value="Bacteria"/>
</dbReference>
<keyword evidence="4" id="KW-1185">Reference proteome</keyword>